<dbReference type="OrthoDB" id="7305308at2759"/>
<keyword evidence="2" id="KW-0808">Transferase</keyword>
<comment type="caution">
    <text evidence="5">The sequence shown here is derived from an EMBL/GenBank/DDBJ whole genome shotgun (WGS) entry which is preliminary data.</text>
</comment>
<keyword evidence="3" id="KW-0012">Acyltransferase</keyword>
<protein>
    <submittedName>
        <fullName evidence="5">Acetyltransferase</fullName>
    </submittedName>
</protein>
<dbReference type="Proteomes" id="UP000799441">
    <property type="component" value="Unassembled WGS sequence"/>
</dbReference>
<evidence type="ECO:0000259" key="4">
    <source>
        <dbReference type="PROSITE" id="PS51186"/>
    </source>
</evidence>
<name>A0A9P4Q969_9PEZI</name>
<dbReference type="FunFam" id="3.40.630.30:FF:000064">
    <property type="entry name" value="GNAT family acetyltransferase"/>
    <property type="match status" value="1"/>
</dbReference>
<keyword evidence="6" id="KW-1185">Reference proteome</keyword>
<dbReference type="CDD" id="cd04301">
    <property type="entry name" value="NAT_SF"/>
    <property type="match status" value="1"/>
</dbReference>
<evidence type="ECO:0000256" key="3">
    <source>
        <dbReference type="ARBA" id="ARBA00023315"/>
    </source>
</evidence>
<evidence type="ECO:0000256" key="1">
    <source>
        <dbReference type="ARBA" id="ARBA00008694"/>
    </source>
</evidence>
<dbReference type="Gene3D" id="3.40.630.30">
    <property type="match status" value="1"/>
</dbReference>
<dbReference type="EMBL" id="MU003779">
    <property type="protein sequence ID" value="KAF2722912.1"/>
    <property type="molecule type" value="Genomic_DNA"/>
</dbReference>
<evidence type="ECO:0000313" key="5">
    <source>
        <dbReference type="EMBL" id="KAF2722912.1"/>
    </source>
</evidence>
<dbReference type="PANTHER" id="PTHR10545:SF29">
    <property type="entry name" value="GH14572P-RELATED"/>
    <property type="match status" value="1"/>
</dbReference>
<reference evidence="5" key="1">
    <citation type="journal article" date="2020" name="Stud. Mycol.">
        <title>101 Dothideomycetes genomes: a test case for predicting lifestyles and emergence of pathogens.</title>
        <authorList>
            <person name="Haridas S."/>
            <person name="Albert R."/>
            <person name="Binder M."/>
            <person name="Bloem J."/>
            <person name="Labutti K."/>
            <person name="Salamov A."/>
            <person name="Andreopoulos B."/>
            <person name="Baker S."/>
            <person name="Barry K."/>
            <person name="Bills G."/>
            <person name="Bluhm B."/>
            <person name="Cannon C."/>
            <person name="Castanera R."/>
            <person name="Culley D."/>
            <person name="Daum C."/>
            <person name="Ezra D."/>
            <person name="Gonzalez J."/>
            <person name="Henrissat B."/>
            <person name="Kuo A."/>
            <person name="Liang C."/>
            <person name="Lipzen A."/>
            <person name="Lutzoni F."/>
            <person name="Magnuson J."/>
            <person name="Mondo S."/>
            <person name="Nolan M."/>
            <person name="Ohm R."/>
            <person name="Pangilinan J."/>
            <person name="Park H.-J."/>
            <person name="Ramirez L."/>
            <person name="Alfaro M."/>
            <person name="Sun H."/>
            <person name="Tritt A."/>
            <person name="Yoshinaga Y."/>
            <person name="Zwiers L.-H."/>
            <person name="Turgeon B."/>
            <person name="Goodwin S."/>
            <person name="Spatafora J."/>
            <person name="Crous P."/>
            <person name="Grigoriev I."/>
        </authorList>
    </citation>
    <scope>NUCLEOTIDE SEQUENCE</scope>
    <source>
        <strain evidence="5">CBS 116435</strain>
    </source>
</reference>
<organism evidence="5 6">
    <name type="scientific">Polychaeton citri CBS 116435</name>
    <dbReference type="NCBI Taxonomy" id="1314669"/>
    <lineage>
        <taxon>Eukaryota</taxon>
        <taxon>Fungi</taxon>
        <taxon>Dikarya</taxon>
        <taxon>Ascomycota</taxon>
        <taxon>Pezizomycotina</taxon>
        <taxon>Dothideomycetes</taxon>
        <taxon>Dothideomycetidae</taxon>
        <taxon>Capnodiales</taxon>
        <taxon>Capnodiaceae</taxon>
        <taxon>Polychaeton</taxon>
    </lineage>
</organism>
<comment type="similarity">
    <text evidence="1">Belongs to the acetyltransferase family.</text>
</comment>
<dbReference type="PROSITE" id="PS51186">
    <property type="entry name" value="GNAT"/>
    <property type="match status" value="1"/>
</dbReference>
<accession>A0A9P4Q969</accession>
<dbReference type="InterPro" id="IPR016181">
    <property type="entry name" value="Acyl_CoA_acyltransferase"/>
</dbReference>
<sequence length="164" mass="18727">MSTLGFLFKDVKELYILSQELAVYEKDLHTYTATKDSIARALFFDSPLESAKPNAYAALDSSNSRHDAAAGMAIYYCIYGAWRVKPEFYLSFLFVRPHYRVKGYGKLLMQEVAKIALATGCMRLRWSCSRWNEPGLKFYQSLGAMQMDQSVPFKMESEALEKLA</sequence>
<dbReference type="PANTHER" id="PTHR10545">
    <property type="entry name" value="DIAMINE N-ACETYLTRANSFERASE"/>
    <property type="match status" value="1"/>
</dbReference>
<dbReference type="SUPFAM" id="SSF55729">
    <property type="entry name" value="Acyl-CoA N-acyltransferases (Nat)"/>
    <property type="match status" value="1"/>
</dbReference>
<dbReference type="InterPro" id="IPR051016">
    <property type="entry name" value="Diverse_Substrate_AcTransf"/>
</dbReference>
<dbReference type="InterPro" id="IPR000182">
    <property type="entry name" value="GNAT_dom"/>
</dbReference>
<evidence type="ECO:0000256" key="2">
    <source>
        <dbReference type="ARBA" id="ARBA00022679"/>
    </source>
</evidence>
<evidence type="ECO:0000313" key="6">
    <source>
        <dbReference type="Proteomes" id="UP000799441"/>
    </source>
</evidence>
<dbReference type="Pfam" id="PF00583">
    <property type="entry name" value="Acetyltransf_1"/>
    <property type="match status" value="1"/>
</dbReference>
<dbReference type="AlphaFoldDB" id="A0A9P4Q969"/>
<feature type="domain" description="N-acetyltransferase" evidence="4">
    <location>
        <begin position="28"/>
        <end position="164"/>
    </location>
</feature>
<gene>
    <name evidence="5" type="ORF">K431DRAFT_220863</name>
</gene>
<dbReference type="GO" id="GO:0008080">
    <property type="term" value="F:N-acetyltransferase activity"/>
    <property type="evidence" value="ECO:0007669"/>
    <property type="project" value="TreeGrafter"/>
</dbReference>
<proteinExistence type="inferred from homology"/>